<feature type="domain" description="Glycoside hydrolase family 42 N-terminal" evidence="8">
    <location>
        <begin position="32"/>
        <end position="403"/>
    </location>
</feature>
<evidence type="ECO:0000256" key="6">
    <source>
        <dbReference type="PIRNR" id="PIRNR001084"/>
    </source>
</evidence>
<evidence type="ECO:0000256" key="7">
    <source>
        <dbReference type="SAM" id="MobiDB-lite"/>
    </source>
</evidence>
<dbReference type="Proteomes" id="UP001501285">
    <property type="component" value="Unassembled WGS sequence"/>
</dbReference>
<evidence type="ECO:0000256" key="1">
    <source>
        <dbReference type="ARBA" id="ARBA00001412"/>
    </source>
</evidence>
<feature type="domain" description="Beta-galactosidase C-terminal" evidence="10">
    <location>
        <begin position="624"/>
        <end position="677"/>
    </location>
</feature>
<accession>A0ABN2UBR8</accession>
<dbReference type="Pfam" id="PF08532">
    <property type="entry name" value="Glyco_hydro_42M"/>
    <property type="match status" value="1"/>
</dbReference>
<keyword evidence="5 6" id="KW-0326">Glycosidase</keyword>
<name>A0ABN2UBR8_9MICO</name>
<dbReference type="PIRSF" id="PIRSF001084">
    <property type="entry name" value="B-galactosidase"/>
    <property type="match status" value="1"/>
</dbReference>
<dbReference type="CDD" id="cd03143">
    <property type="entry name" value="A4_beta-galactosidase_middle_domain"/>
    <property type="match status" value="1"/>
</dbReference>
<evidence type="ECO:0000259" key="10">
    <source>
        <dbReference type="Pfam" id="PF08533"/>
    </source>
</evidence>
<dbReference type="InterPro" id="IPR013738">
    <property type="entry name" value="Beta_galactosidase_Trimer"/>
</dbReference>
<feature type="region of interest" description="Disordered" evidence="7">
    <location>
        <begin position="1"/>
        <end position="21"/>
    </location>
</feature>
<dbReference type="PANTHER" id="PTHR36447">
    <property type="entry name" value="BETA-GALACTOSIDASE GANA"/>
    <property type="match status" value="1"/>
</dbReference>
<feature type="domain" description="Beta-galactosidase trimerisation" evidence="9">
    <location>
        <begin position="415"/>
        <end position="615"/>
    </location>
</feature>
<dbReference type="Pfam" id="PF08533">
    <property type="entry name" value="Glyco_hydro_42C"/>
    <property type="match status" value="1"/>
</dbReference>
<evidence type="ECO:0000256" key="4">
    <source>
        <dbReference type="ARBA" id="ARBA00022801"/>
    </source>
</evidence>
<keyword evidence="12" id="KW-1185">Reference proteome</keyword>
<dbReference type="InterPro" id="IPR017853">
    <property type="entry name" value="GH"/>
</dbReference>
<evidence type="ECO:0000256" key="2">
    <source>
        <dbReference type="ARBA" id="ARBA00005940"/>
    </source>
</evidence>
<evidence type="ECO:0000259" key="8">
    <source>
        <dbReference type="Pfam" id="PF02449"/>
    </source>
</evidence>
<dbReference type="InterPro" id="IPR029062">
    <property type="entry name" value="Class_I_gatase-like"/>
</dbReference>
<dbReference type="RefSeq" id="WP_343991364.1">
    <property type="nucleotide sequence ID" value="NZ_BAAANB010000021.1"/>
</dbReference>
<dbReference type="EC" id="3.2.1.23" evidence="3 6"/>
<dbReference type="InterPro" id="IPR013739">
    <property type="entry name" value="Beta_galactosidase_C"/>
</dbReference>
<organism evidence="11 12">
    <name type="scientific">Terrabacter terrae</name>
    <dbReference type="NCBI Taxonomy" id="318434"/>
    <lineage>
        <taxon>Bacteria</taxon>
        <taxon>Bacillati</taxon>
        <taxon>Actinomycetota</taxon>
        <taxon>Actinomycetes</taxon>
        <taxon>Micrococcales</taxon>
        <taxon>Intrasporangiaceae</taxon>
        <taxon>Terrabacter</taxon>
    </lineage>
</organism>
<dbReference type="PANTHER" id="PTHR36447:SF1">
    <property type="entry name" value="BETA-GALACTOSIDASE GANA"/>
    <property type="match status" value="1"/>
</dbReference>
<reference evidence="11 12" key="1">
    <citation type="journal article" date="2019" name="Int. J. Syst. Evol. Microbiol.">
        <title>The Global Catalogue of Microorganisms (GCM) 10K type strain sequencing project: providing services to taxonomists for standard genome sequencing and annotation.</title>
        <authorList>
            <consortium name="The Broad Institute Genomics Platform"/>
            <consortium name="The Broad Institute Genome Sequencing Center for Infectious Disease"/>
            <person name="Wu L."/>
            <person name="Ma J."/>
        </authorList>
    </citation>
    <scope>NUCLEOTIDE SEQUENCE [LARGE SCALE GENOMIC DNA]</scope>
    <source>
        <strain evidence="11 12">JCM 14283</strain>
    </source>
</reference>
<dbReference type="InterPro" id="IPR013529">
    <property type="entry name" value="Glyco_hydro_42_N"/>
</dbReference>
<evidence type="ECO:0000313" key="11">
    <source>
        <dbReference type="EMBL" id="GAA2032230.1"/>
    </source>
</evidence>
<dbReference type="Gene3D" id="2.60.40.1180">
    <property type="entry name" value="Golgi alpha-mannosidase II"/>
    <property type="match status" value="1"/>
</dbReference>
<sequence length="681" mass="74647">MSSQTPTPGPTESRPTWIRWPDGRPRVGFGGDYTPEQWPREVWKEDVHLMREAGVNLVNVAIFGWSLIEPADGVFDFSTFDEVLDLLHGADIAVDLATATASPPAWLVTAHPEIRPVGPAGEVLGFGGRQSWCPSSPLYREYSVRLTEKIAEHYADHPVLALWHVSNELGCHNARCFCDISAAHFRTWLQDRYGDVNTLNDAWGTQFWSQLYTSFEQVQPPRLAPTYPNPTQQLDFARFSSDALRDQLVAEADVLRRVSPEVPVTTNFMVMGETRNMDYAAWAADVDLVSNDHYLLEGAAEPQLELAFSADLTRGVASGRPWMVMEQSTSAVNWGHVNRPKKAGELRRNSLSQVARGADAISYFQWRQSRAGAEKYHSAMVPHAGAESRVFREVSALGADLAALEPVLGSTVTSDVALLFDWDSWWSSELDSHPSQDFRYRQVALEWYESFWRRGICVDVVPATTDLAAYRLVVVPALHLVTDAVADAVAAFAEAGGTVLVTYFSGIVDEFDHVRLGGYPGAFRDLLGVRVEEFSPLREGESVTLSDGSTAARWSEDLAVVDAEPVLDYASGSYAGQPALTRRALEHGAAWYVSTALPDATRDAVVDRLVADTDVAPVAVANRGLELVRRTGPRGRFLFAVNHTGGPLTVRTSGRSLLAGTDVGPVVEVAAGDVVVVHEAD</sequence>
<protein>
    <recommendedName>
        <fullName evidence="3 6">Beta-galactosidase</fullName>
        <shortName evidence="6">Beta-gal</shortName>
        <ecNumber evidence="3 6">3.2.1.23</ecNumber>
    </recommendedName>
</protein>
<proteinExistence type="inferred from homology"/>
<comment type="catalytic activity">
    <reaction evidence="1 6">
        <text>Hydrolysis of terminal non-reducing beta-D-galactose residues in beta-D-galactosides.</text>
        <dbReference type="EC" id="3.2.1.23"/>
    </reaction>
</comment>
<evidence type="ECO:0000259" key="9">
    <source>
        <dbReference type="Pfam" id="PF08532"/>
    </source>
</evidence>
<dbReference type="InterPro" id="IPR003476">
    <property type="entry name" value="Glyco_hydro_42"/>
</dbReference>
<dbReference type="SUPFAM" id="SSF52317">
    <property type="entry name" value="Class I glutamine amidotransferase-like"/>
    <property type="match status" value="1"/>
</dbReference>
<comment type="similarity">
    <text evidence="2 6">Belongs to the glycosyl hydrolase 42 family.</text>
</comment>
<evidence type="ECO:0000313" key="12">
    <source>
        <dbReference type="Proteomes" id="UP001501285"/>
    </source>
</evidence>
<comment type="caution">
    <text evidence="11">The sequence shown here is derived from an EMBL/GenBank/DDBJ whole genome shotgun (WGS) entry which is preliminary data.</text>
</comment>
<dbReference type="EMBL" id="BAAANB010000021">
    <property type="protein sequence ID" value="GAA2032230.1"/>
    <property type="molecule type" value="Genomic_DNA"/>
</dbReference>
<evidence type="ECO:0000256" key="3">
    <source>
        <dbReference type="ARBA" id="ARBA00012756"/>
    </source>
</evidence>
<dbReference type="SUPFAM" id="SSF51445">
    <property type="entry name" value="(Trans)glycosidases"/>
    <property type="match status" value="1"/>
</dbReference>
<dbReference type="Gene3D" id="3.40.50.880">
    <property type="match status" value="1"/>
</dbReference>
<keyword evidence="4 6" id="KW-0378">Hydrolase</keyword>
<dbReference type="InterPro" id="IPR013780">
    <property type="entry name" value="Glyco_hydro_b"/>
</dbReference>
<evidence type="ECO:0000256" key="5">
    <source>
        <dbReference type="ARBA" id="ARBA00023295"/>
    </source>
</evidence>
<dbReference type="Gene3D" id="3.20.20.80">
    <property type="entry name" value="Glycosidases"/>
    <property type="match status" value="1"/>
</dbReference>
<gene>
    <name evidence="11" type="ORF">GCM10009740_22840</name>
</gene>
<dbReference type="Pfam" id="PF02449">
    <property type="entry name" value="Glyco_hydro_42"/>
    <property type="match status" value="1"/>
</dbReference>